<name>A0A1F6WB93_9BACT</name>
<dbReference type="EMBL" id="MFUJ01000023">
    <property type="protein sequence ID" value="OGI79180.1"/>
    <property type="molecule type" value="Genomic_DNA"/>
</dbReference>
<dbReference type="Proteomes" id="UP000177052">
    <property type="component" value="Unassembled WGS sequence"/>
</dbReference>
<comment type="caution">
    <text evidence="1">The sequence shown here is derived from an EMBL/GenBank/DDBJ whole genome shotgun (WGS) entry which is preliminary data.</text>
</comment>
<sequence length="66" mass="7021">MENKNNVVVSCLGHVCLKCKKFWKHEPSQPFIGFACSNELTMMFCPSCLGGGGGGGGSEKKIKKAA</sequence>
<accession>A0A1F6WB93</accession>
<proteinExistence type="predicted"/>
<dbReference type="AlphaFoldDB" id="A0A1F6WB93"/>
<organism evidence="1 2">
    <name type="scientific">Candidatus Nomurabacteria bacterium RIFCSPHIGHO2_12_FULL_37_29</name>
    <dbReference type="NCBI Taxonomy" id="1801759"/>
    <lineage>
        <taxon>Bacteria</taxon>
        <taxon>Candidatus Nomuraibacteriota</taxon>
    </lineage>
</organism>
<evidence type="ECO:0000313" key="2">
    <source>
        <dbReference type="Proteomes" id="UP000177052"/>
    </source>
</evidence>
<protein>
    <submittedName>
        <fullName evidence="1">Uncharacterized protein</fullName>
    </submittedName>
</protein>
<gene>
    <name evidence="1" type="ORF">A3F19_00195</name>
</gene>
<evidence type="ECO:0000313" key="1">
    <source>
        <dbReference type="EMBL" id="OGI79180.1"/>
    </source>
</evidence>
<reference evidence="1 2" key="1">
    <citation type="journal article" date="2016" name="Nat. Commun.">
        <title>Thousands of microbial genomes shed light on interconnected biogeochemical processes in an aquifer system.</title>
        <authorList>
            <person name="Anantharaman K."/>
            <person name="Brown C.T."/>
            <person name="Hug L.A."/>
            <person name="Sharon I."/>
            <person name="Castelle C.J."/>
            <person name="Probst A.J."/>
            <person name="Thomas B.C."/>
            <person name="Singh A."/>
            <person name="Wilkins M.J."/>
            <person name="Karaoz U."/>
            <person name="Brodie E.L."/>
            <person name="Williams K.H."/>
            <person name="Hubbard S.S."/>
            <person name="Banfield J.F."/>
        </authorList>
    </citation>
    <scope>NUCLEOTIDE SEQUENCE [LARGE SCALE GENOMIC DNA]</scope>
</reference>